<evidence type="ECO:0000256" key="2">
    <source>
        <dbReference type="SAM" id="Phobius"/>
    </source>
</evidence>
<evidence type="ECO:0000313" key="3">
    <source>
        <dbReference type="EMBL" id="CAD1834680.1"/>
    </source>
</evidence>
<accession>A0A6V7PV01</accession>
<dbReference type="AlphaFoldDB" id="A0A6V7PV01"/>
<proteinExistence type="predicted"/>
<keyword evidence="2" id="KW-0472">Membrane</keyword>
<reference evidence="3" key="1">
    <citation type="submission" date="2020-07" db="EMBL/GenBank/DDBJ databases">
        <authorList>
            <person name="Lin J."/>
        </authorList>
    </citation>
    <scope>NUCLEOTIDE SEQUENCE</scope>
</reference>
<dbReference type="EMBL" id="LR862152">
    <property type="protein sequence ID" value="CAD1834680.1"/>
    <property type="molecule type" value="Genomic_DNA"/>
</dbReference>
<sequence length="223" mass="24648">MMDLGCSRVAICRAVYRYNIDVVPEQMVYRYNIGSVSVHMGICELEARVCCRAGLIPVHFPVYRYTLLCGLMLWGAVFAIIANPINVTPAPLESLLNSNQWRNKKLWLRVWSLREDQSSNLENYKLGLEHLERHDDLEIITDFYACLPLCSFAHACEGRSLQAGIPELAIATYARPCGIGRRSGLPSGSFNPSMGMLTTTGPLGTAQARQPAGGSYKIGTMSS</sequence>
<feature type="region of interest" description="Disordered" evidence="1">
    <location>
        <begin position="202"/>
        <end position="223"/>
    </location>
</feature>
<gene>
    <name evidence="3" type="ORF">CB5_LOCUS17891</name>
</gene>
<organism evidence="3">
    <name type="scientific">Ananas comosus var. bracteatus</name>
    <name type="common">red pineapple</name>
    <dbReference type="NCBI Taxonomy" id="296719"/>
    <lineage>
        <taxon>Eukaryota</taxon>
        <taxon>Viridiplantae</taxon>
        <taxon>Streptophyta</taxon>
        <taxon>Embryophyta</taxon>
        <taxon>Tracheophyta</taxon>
        <taxon>Spermatophyta</taxon>
        <taxon>Magnoliopsida</taxon>
        <taxon>Liliopsida</taxon>
        <taxon>Poales</taxon>
        <taxon>Bromeliaceae</taxon>
        <taxon>Bromelioideae</taxon>
        <taxon>Ananas</taxon>
    </lineage>
</organism>
<keyword evidence="2" id="KW-0812">Transmembrane</keyword>
<evidence type="ECO:0000256" key="1">
    <source>
        <dbReference type="SAM" id="MobiDB-lite"/>
    </source>
</evidence>
<feature type="transmembrane region" description="Helical" evidence="2">
    <location>
        <begin position="62"/>
        <end position="82"/>
    </location>
</feature>
<keyword evidence="2" id="KW-1133">Transmembrane helix</keyword>
<name>A0A6V7PV01_ANACO</name>
<protein>
    <submittedName>
        <fullName evidence="3">Uncharacterized protein</fullName>
    </submittedName>
</protein>